<evidence type="ECO:0000259" key="5">
    <source>
        <dbReference type="PROSITE" id="PS50109"/>
    </source>
</evidence>
<dbReference type="CDD" id="cd00082">
    <property type="entry name" value="HisKA"/>
    <property type="match status" value="1"/>
</dbReference>
<accession>A0ABP8JR98</accession>
<dbReference type="Gene3D" id="3.30.565.10">
    <property type="entry name" value="Histidine kinase-like ATPase, C-terminal domain"/>
    <property type="match status" value="1"/>
</dbReference>
<feature type="domain" description="Histidine kinase" evidence="5">
    <location>
        <begin position="87"/>
        <end position="327"/>
    </location>
</feature>
<dbReference type="InterPro" id="IPR003594">
    <property type="entry name" value="HATPase_dom"/>
</dbReference>
<keyword evidence="3" id="KW-0597">Phosphoprotein</keyword>
<sequence>MSNSNQAFDNLDEHLTALEVRPGQQLTIDSLLQYPERYRFAPYNRVLEEKVEQRTAKLQESLTTLRATQAQLIQKEKLASLGELTAGIAHEIQNPLNFVNNLSEVSQELVEELEEERTKEQRDEELETELIIDLKDSLQKITHHGRRADSIVKGMLQHSRASTGEKQPTDLNQLADEYLRLAYQNLRAKDQTFTADLRLKLDPALGQVNVAPQDMGRVLLNLYNNAFYAVQEKAKSLQDPAYQPQIEVRTQAVNGKVSLRVADNGTGIPPEILSKIYQPFFTTKPTGEVTGLGLSLSYDIITKGHGGTMEVESREGEGSEFVIQLPY</sequence>
<feature type="coiled-coil region" evidence="4">
    <location>
        <begin position="96"/>
        <end position="130"/>
    </location>
</feature>
<keyword evidence="7" id="KW-1185">Reference proteome</keyword>
<dbReference type="PROSITE" id="PS50109">
    <property type="entry name" value="HIS_KIN"/>
    <property type="match status" value="1"/>
</dbReference>
<dbReference type="SMART" id="SM00387">
    <property type="entry name" value="HATPase_c"/>
    <property type="match status" value="1"/>
</dbReference>
<evidence type="ECO:0000256" key="2">
    <source>
        <dbReference type="ARBA" id="ARBA00012438"/>
    </source>
</evidence>
<dbReference type="PANTHER" id="PTHR43065:SF42">
    <property type="entry name" value="TWO-COMPONENT SENSOR PPRA"/>
    <property type="match status" value="1"/>
</dbReference>
<dbReference type="SUPFAM" id="SSF47384">
    <property type="entry name" value="Homodimeric domain of signal transducing histidine kinase"/>
    <property type="match status" value="1"/>
</dbReference>
<name>A0ABP8JR98_9BACT</name>
<proteinExistence type="predicted"/>
<dbReference type="InterPro" id="IPR003661">
    <property type="entry name" value="HisK_dim/P_dom"/>
</dbReference>
<evidence type="ECO:0000313" key="7">
    <source>
        <dbReference type="Proteomes" id="UP001500936"/>
    </source>
</evidence>
<evidence type="ECO:0000256" key="3">
    <source>
        <dbReference type="ARBA" id="ARBA00022553"/>
    </source>
</evidence>
<dbReference type="Proteomes" id="UP001500936">
    <property type="component" value="Unassembled WGS sequence"/>
</dbReference>
<dbReference type="PANTHER" id="PTHR43065">
    <property type="entry name" value="SENSOR HISTIDINE KINASE"/>
    <property type="match status" value="1"/>
</dbReference>
<reference evidence="7" key="1">
    <citation type="journal article" date="2019" name="Int. J. Syst. Evol. Microbiol.">
        <title>The Global Catalogue of Microorganisms (GCM) 10K type strain sequencing project: providing services to taxonomists for standard genome sequencing and annotation.</title>
        <authorList>
            <consortium name="The Broad Institute Genomics Platform"/>
            <consortium name="The Broad Institute Genome Sequencing Center for Infectious Disease"/>
            <person name="Wu L."/>
            <person name="Ma J."/>
        </authorList>
    </citation>
    <scope>NUCLEOTIDE SEQUENCE [LARGE SCALE GENOMIC DNA]</scope>
    <source>
        <strain evidence="7">JCM 17925</strain>
    </source>
</reference>
<dbReference type="EC" id="2.7.13.3" evidence="2"/>
<dbReference type="InterPro" id="IPR005467">
    <property type="entry name" value="His_kinase_dom"/>
</dbReference>
<comment type="caution">
    <text evidence="6">The sequence shown here is derived from an EMBL/GenBank/DDBJ whole genome shotgun (WGS) entry which is preliminary data.</text>
</comment>
<dbReference type="InterPro" id="IPR036890">
    <property type="entry name" value="HATPase_C_sf"/>
</dbReference>
<evidence type="ECO:0000256" key="4">
    <source>
        <dbReference type="SAM" id="Coils"/>
    </source>
</evidence>
<dbReference type="Pfam" id="PF00512">
    <property type="entry name" value="HisKA"/>
    <property type="match status" value="1"/>
</dbReference>
<dbReference type="EMBL" id="BAABHB010000001">
    <property type="protein sequence ID" value="GAA4394789.1"/>
    <property type="molecule type" value="Genomic_DNA"/>
</dbReference>
<evidence type="ECO:0000313" key="6">
    <source>
        <dbReference type="EMBL" id="GAA4394789.1"/>
    </source>
</evidence>
<dbReference type="Gene3D" id="1.10.287.130">
    <property type="match status" value="1"/>
</dbReference>
<dbReference type="InterPro" id="IPR036097">
    <property type="entry name" value="HisK_dim/P_sf"/>
</dbReference>
<dbReference type="SUPFAM" id="SSF55874">
    <property type="entry name" value="ATPase domain of HSP90 chaperone/DNA topoisomerase II/histidine kinase"/>
    <property type="match status" value="1"/>
</dbReference>
<gene>
    <name evidence="6" type="ORF">GCM10023187_00970</name>
</gene>
<dbReference type="PRINTS" id="PR00344">
    <property type="entry name" value="BCTRLSENSOR"/>
</dbReference>
<comment type="catalytic activity">
    <reaction evidence="1">
        <text>ATP + protein L-histidine = ADP + protein N-phospho-L-histidine.</text>
        <dbReference type="EC" id="2.7.13.3"/>
    </reaction>
</comment>
<dbReference type="InterPro" id="IPR004358">
    <property type="entry name" value="Sig_transdc_His_kin-like_C"/>
</dbReference>
<dbReference type="Pfam" id="PF02518">
    <property type="entry name" value="HATPase_c"/>
    <property type="match status" value="1"/>
</dbReference>
<protein>
    <recommendedName>
        <fullName evidence="2">histidine kinase</fullName>
        <ecNumber evidence="2">2.7.13.3</ecNumber>
    </recommendedName>
</protein>
<keyword evidence="4" id="KW-0175">Coiled coil</keyword>
<dbReference type="SMART" id="SM00388">
    <property type="entry name" value="HisKA"/>
    <property type="match status" value="1"/>
</dbReference>
<evidence type="ECO:0000256" key="1">
    <source>
        <dbReference type="ARBA" id="ARBA00000085"/>
    </source>
</evidence>
<organism evidence="6 7">
    <name type="scientific">Nibrella viscosa</name>
    <dbReference type="NCBI Taxonomy" id="1084524"/>
    <lineage>
        <taxon>Bacteria</taxon>
        <taxon>Pseudomonadati</taxon>
        <taxon>Bacteroidota</taxon>
        <taxon>Cytophagia</taxon>
        <taxon>Cytophagales</taxon>
        <taxon>Spirosomataceae</taxon>
        <taxon>Nibrella</taxon>
    </lineage>
</organism>